<proteinExistence type="predicted"/>
<dbReference type="Pfam" id="PF13480">
    <property type="entry name" value="Acetyltransf_6"/>
    <property type="match status" value="1"/>
</dbReference>
<dbReference type="InterPro" id="IPR016181">
    <property type="entry name" value="Acyl_CoA_acyltransferase"/>
</dbReference>
<protein>
    <submittedName>
        <fullName evidence="2">Acetyltransferase (GNAT) domain-containing protein</fullName>
    </submittedName>
</protein>
<dbReference type="Proteomes" id="UP000199515">
    <property type="component" value="Unassembled WGS sequence"/>
</dbReference>
<dbReference type="AlphaFoldDB" id="A0A1H2RVC8"/>
<dbReference type="Gene3D" id="3.40.630.30">
    <property type="match status" value="1"/>
</dbReference>
<evidence type="ECO:0000313" key="3">
    <source>
        <dbReference type="Proteomes" id="UP000199515"/>
    </source>
</evidence>
<keyword evidence="2" id="KW-0808">Transferase</keyword>
<name>A0A1H2RVC8_9PSEU</name>
<sequence length="271" mass="31259">MKVAFSEVAPDYTHYVFPYHVWGFLEEGEDVGSAYAQGFLPAAYDLSRFYLTRSVRVDLHRFEETGRTRYVRRRCASIDHALVPRGEFDLSPEWRELAEKYYATQEISVEYRRSRFFEMLDSPWCTHVMAYTDGDRPAGLVPLFVRDGVVQYGIPVYDPSLRSISIGYHMMAAALGQLRSAGFDHVYLGSCYTAGDLYKTRFAGFQFFNGYQWSESREELHFFVDRRPEVTGQHFLGSAPYLDAYCDGDPGRLAGRADVARLVPYTERKDR</sequence>
<dbReference type="SUPFAM" id="SSF55729">
    <property type="entry name" value="Acyl-CoA N-acyltransferases (Nat)"/>
    <property type="match status" value="1"/>
</dbReference>
<dbReference type="EMBL" id="FNON01000001">
    <property type="protein sequence ID" value="SDW23443.1"/>
    <property type="molecule type" value="Genomic_DNA"/>
</dbReference>
<evidence type="ECO:0000313" key="2">
    <source>
        <dbReference type="EMBL" id="SDW23443.1"/>
    </source>
</evidence>
<dbReference type="GO" id="GO:0016740">
    <property type="term" value="F:transferase activity"/>
    <property type="evidence" value="ECO:0007669"/>
    <property type="project" value="UniProtKB-KW"/>
</dbReference>
<keyword evidence="3" id="KW-1185">Reference proteome</keyword>
<reference evidence="2 3" key="1">
    <citation type="submission" date="2016-10" db="EMBL/GenBank/DDBJ databases">
        <authorList>
            <person name="de Groot N.N."/>
        </authorList>
    </citation>
    <scope>NUCLEOTIDE SEQUENCE [LARGE SCALE GENOMIC DNA]</scope>
    <source>
        <strain evidence="2 3">CPCC 202699</strain>
    </source>
</reference>
<gene>
    <name evidence="2" type="ORF">SAMN05421504_10132</name>
</gene>
<evidence type="ECO:0000259" key="1">
    <source>
        <dbReference type="Pfam" id="PF13480"/>
    </source>
</evidence>
<feature type="domain" description="BioF2-like acetyltransferase" evidence="1">
    <location>
        <begin position="69"/>
        <end position="189"/>
    </location>
</feature>
<organism evidence="2 3">
    <name type="scientific">Amycolatopsis xylanica</name>
    <dbReference type="NCBI Taxonomy" id="589385"/>
    <lineage>
        <taxon>Bacteria</taxon>
        <taxon>Bacillati</taxon>
        <taxon>Actinomycetota</taxon>
        <taxon>Actinomycetes</taxon>
        <taxon>Pseudonocardiales</taxon>
        <taxon>Pseudonocardiaceae</taxon>
        <taxon>Amycolatopsis</taxon>
    </lineage>
</organism>
<accession>A0A1H2RVC8</accession>
<dbReference type="RefSeq" id="WP_091284997.1">
    <property type="nucleotide sequence ID" value="NZ_FNON01000001.1"/>
</dbReference>
<dbReference type="InterPro" id="IPR038740">
    <property type="entry name" value="BioF2-like_GNAT_dom"/>
</dbReference>
<dbReference type="STRING" id="589385.SAMN05421504_10132"/>
<dbReference type="OrthoDB" id="5182302at2"/>